<name>A0AAV1T8D7_9STRA</name>
<comment type="caution">
    <text evidence="13">The sequence shown here is derived from an EMBL/GenBank/DDBJ whole genome shotgun (WGS) entry which is preliminary data.</text>
</comment>
<keyword evidence="3" id="KW-0548">Nucleotidyltransferase</keyword>
<dbReference type="InterPro" id="IPR012337">
    <property type="entry name" value="RNaseH-like_sf"/>
</dbReference>
<dbReference type="InterPro" id="IPR005162">
    <property type="entry name" value="Retrotrans_gag_dom"/>
</dbReference>
<keyword evidence="8" id="KW-0862">Zinc</keyword>
<dbReference type="EC" id="2.7.7.49" evidence="1"/>
<evidence type="ECO:0000259" key="10">
    <source>
        <dbReference type="PROSITE" id="PS50158"/>
    </source>
</evidence>
<dbReference type="Gene3D" id="1.10.340.70">
    <property type="match status" value="1"/>
</dbReference>
<dbReference type="GO" id="GO:0008270">
    <property type="term" value="F:zinc ion binding"/>
    <property type="evidence" value="ECO:0007669"/>
    <property type="project" value="UniProtKB-KW"/>
</dbReference>
<dbReference type="GO" id="GO:0003676">
    <property type="term" value="F:nucleic acid binding"/>
    <property type="evidence" value="ECO:0007669"/>
    <property type="project" value="InterPro"/>
</dbReference>
<dbReference type="CDD" id="cd00303">
    <property type="entry name" value="retropepsin_like"/>
    <property type="match status" value="1"/>
</dbReference>
<protein>
    <recommendedName>
        <fullName evidence="1">RNA-directed DNA polymerase</fullName>
        <ecNumber evidence="1">2.7.7.49</ecNumber>
    </recommendedName>
</protein>
<feature type="compositionally biased region" description="Basic and acidic residues" evidence="9">
    <location>
        <begin position="345"/>
        <end position="356"/>
    </location>
</feature>
<organism evidence="13 14">
    <name type="scientific">Peronospora matthiolae</name>
    <dbReference type="NCBI Taxonomy" id="2874970"/>
    <lineage>
        <taxon>Eukaryota</taxon>
        <taxon>Sar</taxon>
        <taxon>Stramenopiles</taxon>
        <taxon>Oomycota</taxon>
        <taxon>Peronosporomycetes</taxon>
        <taxon>Peronosporales</taxon>
        <taxon>Peronosporaceae</taxon>
        <taxon>Peronospora</taxon>
    </lineage>
</organism>
<dbReference type="Pfam" id="PF03732">
    <property type="entry name" value="Retrotrans_gag"/>
    <property type="match status" value="1"/>
</dbReference>
<evidence type="ECO:0000259" key="11">
    <source>
        <dbReference type="PROSITE" id="PS50878"/>
    </source>
</evidence>
<dbReference type="Pfam" id="PF00078">
    <property type="entry name" value="RVT_1"/>
    <property type="match status" value="1"/>
</dbReference>
<dbReference type="InterPro" id="IPR001584">
    <property type="entry name" value="Integrase_cat-core"/>
</dbReference>
<dbReference type="InterPro" id="IPR001878">
    <property type="entry name" value="Znf_CCHC"/>
</dbReference>
<dbReference type="PANTHER" id="PTHR37984">
    <property type="entry name" value="PROTEIN CBG26694"/>
    <property type="match status" value="1"/>
</dbReference>
<keyword evidence="8" id="KW-0479">Metal-binding</keyword>
<gene>
    <name evidence="13" type="ORF">PM001_LOCUS3458</name>
</gene>
<evidence type="ECO:0000259" key="12">
    <source>
        <dbReference type="PROSITE" id="PS50994"/>
    </source>
</evidence>
<dbReference type="InterPro" id="IPR050951">
    <property type="entry name" value="Retrovirus_Pol_polyprotein"/>
</dbReference>
<dbReference type="Pfam" id="PF17921">
    <property type="entry name" value="Integrase_H2C2"/>
    <property type="match status" value="1"/>
</dbReference>
<dbReference type="EMBL" id="CAKLBY020000031">
    <property type="protein sequence ID" value="CAK7907055.1"/>
    <property type="molecule type" value="Genomic_DNA"/>
</dbReference>
<dbReference type="InterPro" id="IPR036397">
    <property type="entry name" value="RNaseH_sf"/>
</dbReference>
<dbReference type="SUPFAM" id="SSF53098">
    <property type="entry name" value="Ribonuclease H-like"/>
    <property type="match status" value="1"/>
</dbReference>
<dbReference type="InterPro" id="IPR021109">
    <property type="entry name" value="Peptidase_aspartic_dom_sf"/>
</dbReference>
<dbReference type="Pfam" id="PF17917">
    <property type="entry name" value="RT_RNaseH"/>
    <property type="match status" value="1"/>
</dbReference>
<evidence type="ECO:0000313" key="13">
    <source>
        <dbReference type="EMBL" id="CAK7907055.1"/>
    </source>
</evidence>
<dbReference type="Pfam" id="PF00665">
    <property type="entry name" value="rve"/>
    <property type="match status" value="1"/>
</dbReference>
<feature type="domain" description="Integrase catalytic" evidence="12">
    <location>
        <begin position="1434"/>
        <end position="1600"/>
    </location>
</feature>
<dbReference type="InterPro" id="IPR043128">
    <property type="entry name" value="Rev_trsase/Diguanyl_cyclase"/>
</dbReference>
<proteinExistence type="predicted"/>
<dbReference type="GO" id="GO:0004519">
    <property type="term" value="F:endonuclease activity"/>
    <property type="evidence" value="ECO:0007669"/>
    <property type="project" value="UniProtKB-KW"/>
</dbReference>
<keyword evidence="7" id="KW-0695">RNA-directed DNA polymerase</keyword>
<dbReference type="PROSITE" id="PS50994">
    <property type="entry name" value="INTEGRASE"/>
    <property type="match status" value="1"/>
</dbReference>
<dbReference type="InterPro" id="IPR043502">
    <property type="entry name" value="DNA/RNA_pol_sf"/>
</dbReference>
<evidence type="ECO:0000256" key="8">
    <source>
        <dbReference type="PROSITE-ProRule" id="PRU00047"/>
    </source>
</evidence>
<keyword evidence="4" id="KW-0540">Nuclease</keyword>
<dbReference type="CDD" id="cd01647">
    <property type="entry name" value="RT_LTR"/>
    <property type="match status" value="1"/>
</dbReference>
<dbReference type="GO" id="GO:0016787">
    <property type="term" value="F:hydrolase activity"/>
    <property type="evidence" value="ECO:0007669"/>
    <property type="project" value="UniProtKB-KW"/>
</dbReference>
<dbReference type="Gene3D" id="3.30.70.270">
    <property type="match status" value="2"/>
</dbReference>
<sequence>MNMLDDEDDQSFHATRDGYSHLSDVEWDAVERMGSTMGIHAVSVMLEALNRDAQHATIAKFIQNELDAEREKVALLHQQGSQQAELLREQGAQQFELLRQQQAAAGGSMHSRRPETLKIDISKYRGVEEDSLLRWFVELDDAIRARRIDDGDMQVAFAQSNLAGRAKTWALGLKLHDPYAFGSLEVFKSRLRQTFEPPRADFRARTELLKLKQGKRDVHAYAQHIRHLTSCISSNPVDEHTLVSVFMQGLADGPVKTHLFRLELDSLEQAISIAEQEDFSLRQARASSTSYRQPRRYDNGGPEPMELCYVESEKARSTGYKKLQRCNRCQKTGHYAYECSAPRPVSRDTGRSDRPPMRKGQGRGSAVGAKTQQREGPSKNGQGSVGAEHPTDPATSREFVGLLMKVAPNTQTLCVAALGNEISLITLKLEVTNKLSLRALVDCGASNNFVRRQSLEDGHFKFSECDTPPTRMTVRLATGASVTVMKRIVKIHYTLEDTQYDDDFIVLDLDDKFDVILGIPWLRRYEPRVNWQHRTVTMPAACSSDGHLMNVLERPQACGCTTSECDGLTCGTVVSTTAQNLSVPNGYTSEQSSGGCEETQAAPKVHHSNKSGGLGQRCIPRGEHLEEKQSIAQVKRNDNPRSTGESFVEDLAVVAQPQLEEVKGISPKITNTAEISSPKPAGISPREDEGISPSKPEGISPQEMTETLNVIVNNGSCVGAYTLDLIAPPKLTSEITQLPTLEHKRFLRDLRSGKVKQICILVAEDEYVTDIRSATVFTENERVLSSSSMDESVLDEKTRIERYESQSWESLKENHLYEDLVEFKDVFPETVPCELPKDKGIRHEVELKPGSKYCVMKQWPLPREQVLAIDKFFADRLAAGHVRESTSPHSSPTFCVRKATGGWRIVHAFNKLNAATVPAQTPIPRKDVIIDGMSKSTIFSSMDLMDGFYQILMRERDIPYTAVSTPSGMLWEWLVMPQGLSNAPATFNRCVSHLLRPVREFAPSYFDDVFIHSRAMDGKSDVEVHKYHVRQVLTIMRKHQLYANLKKCIFAASEIPLLGCIVGKNGVRPDPEKIKAITDWPVPVDVKGLRKFLGLAAYLHKYSRNYAEMTVHLSRLLKKNERWLWNAECQRSFEGIKQSLIQSPVLAIADQDRPFHVVCDASDFAIGCALMQYDLEGVERVVCYQSRQLQPAERNYPVHDKELLAMKYALAKFRVYLLGDRPFVVYTDHASLRTAVNSPHLSQRMARWLSFFAEYNFTVEYKPGRLNVVADALSRRPDFETVAKPNSETVTVAVMTSSVPSTTLYDDVRRAYAQDGEIVKLLSHLSQPSRESLKRLSSAYRSASDRYTTRNGLLYYTAVSGDTPRVVIPDDTDLRLRIMFEYHDAPIGGHRGREKTYLTVRRDFYWPRQYQFVRKYVRACEVCQRVKSSPSLRAPLQPLPVPAECWESISMDFVFGLPKDARGNTGILVFVDRFSKMVHLVAVPETITASGCACVFIDTIFRLHGLPRELVSDRDPRFTADFWRSVFKSLGTRLKMSTSDHPESDGQTERANRVLEEILRGYVHSFKSWSEFLPMVEFAINNSVHASTTHTPFYVNGLRHPRVPTLLECNSGLRGGGTRASKNRFGSRSSRSDEEVIAFDADIDNINIEEDDASESAEALTEEDDASESAEALTEGKVDVAAVRSQHTEANESSDEFILARETVVRFVQDSIAEAVT</sequence>
<evidence type="ECO:0000256" key="3">
    <source>
        <dbReference type="ARBA" id="ARBA00022695"/>
    </source>
</evidence>
<evidence type="ECO:0000256" key="9">
    <source>
        <dbReference type="SAM" id="MobiDB-lite"/>
    </source>
</evidence>
<evidence type="ECO:0000256" key="4">
    <source>
        <dbReference type="ARBA" id="ARBA00022722"/>
    </source>
</evidence>
<accession>A0AAV1T8D7</accession>
<keyword evidence="5" id="KW-0255">Endonuclease</keyword>
<dbReference type="FunFam" id="3.30.70.270:FF:000063">
    <property type="entry name" value="Zinc knuckle domaincontaining protein"/>
    <property type="match status" value="1"/>
</dbReference>
<feature type="region of interest" description="Disordered" evidence="9">
    <location>
        <begin position="672"/>
        <end position="700"/>
    </location>
</feature>
<dbReference type="SUPFAM" id="SSF56672">
    <property type="entry name" value="DNA/RNA polymerases"/>
    <property type="match status" value="1"/>
</dbReference>
<dbReference type="Gene3D" id="3.30.420.10">
    <property type="entry name" value="Ribonuclease H-like superfamily/Ribonuclease H"/>
    <property type="match status" value="1"/>
</dbReference>
<keyword evidence="8" id="KW-0863">Zinc-finger</keyword>
<evidence type="ECO:0000256" key="7">
    <source>
        <dbReference type="ARBA" id="ARBA00022918"/>
    </source>
</evidence>
<dbReference type="SUPFAM" id="SSF50630">
    <property type="entry name" value="Acid proteases"/>
    <property type="match status" value="1"/>
</dbReference>
<dbReference type="Gene3D" id="2.40.70.10">
    <property type="entry name" value="Acid Proteases"/>
    <property type="match status" value="1"/>
</dbReference>
<dbReference type="Gene3D" id="3.10.10.10">
    <property type="entry name" value="HIV Type 1 Reverse Transcriptase, subunit A, domain 1"/>
    <property type="match status" value="1"/>
</dbReference>
<keyword evidence="6" id="KW-0378">Hydrolase</keyword>
<dbReference type="PROSITE" id="PS50158">
    <property type="entry name" value="ZF_CCHC"/>
    <property type="match status" value="1"/>
</dbReference>
<feature type="domain" description="Reverse transcriptase" evidence="11">
    <location>
        <begin position="877"/>
        <end position="1062"/>
    </location>
</feature>
<feature type="compositionally biased region" description="Polar residues" evidence="9">
    <location>
        <begin position="584"/>
        <end position="594"/>
    </location>
</feature>
<dbReference type="Pfam" id="PF08284">
    <property type="entry name" value="RVP_2"/>
    <property type="match status" value="1"/>
</dbReference>
<evidence type="ECO:0000256" key="5">
    <source>
        <dbReference type="ARBA" id="ARBA00022759"/>
    </source>
</evidence>
<dbReference type="InterPro" id="IPR000477">
    <property type="entry name" value="RT_dom"/>
</dbReference>
<evidence type="ECO:0000256" key="2">
    <source>
        <dbReference type="ARBA" id="ARBA00022679"/>
    </source>
</evidence>
<dbReference type="PROSITE" id="PS50878">
    <property type="entry name" value="RT_POL"/>
    <property type="match status" value="1"/>
</dbReference>
<feature type="domain" description="CCHC-type" evidence="10">
    <location>
        <begin position="325"/>
        <end position="339"/>
    </location>
</feature>
<dbReference type="GO" id="GO:0003964">
    <property type="term" value="F:RNA-directed DNA polymerase activity"/>
    <property type="evidence" value="ECO:0007669"/>
    <property type="project" value="UniProtKB-KW"/>
</dbReference>
<evidence type="ECO:0000313" key="14">
    <source>
        <dbReference type="Proteomes" id="UP001162060"/>
    </source>
</evidence>
<feature type="region of interest" description="Disordered" evidence="9">
    <location>
        <begin position="584"/>
        <end position="618"/>
    </location>
</feature>
<evidence type="ECO:0000256" key="6">
    <source>
        <dbReference type="ARBA" id="ARBA00022801"/>
    </source>
</evidence>
<dbReference type="InterPro" id="IPR041373">
    <property type="entry name" value="RT_RNaseH"/>
</dbReference>
<dbReference type="PANTHER" id="PTHR37984:SF5">
    <property type="entry name" value="PROTEIN NYNRIN-LIKE"/>
    <property type="match status" value="1"/>
</dbReference>
<feature type="region of interest" description="Disordered" evidence="9">
    <location>
        <begin position="340"/>
        <end position="394"/>
    </location>
</feature>
<dbReference type="Proteomes" id="UP001162060">
    <property type="component" value="Unassembled WGS sequence"/>
</dbReference>
<evidence type="ECO:0000256" key="1">
    <source>
        <dbReference type="ARBA" id="ARBA00012493"/>
    </source>
</evidence>
<keyword evidence="2" id="KW-0808">Transferase</keyword>
<reference evidence="13" key="1">
    <citation type="submission" date="2024-01" db="EMBL/GenBank/DDBJ databases">
        <authorList>
            <person name="Webb A."/>
        </authorList>
    </citation>
    <scope>NUCLEOTIDE SEQUENCE</scope>
    <source>
        <strain evidence="13">Pm1</strain>
    </source>
</reference>
<dbReference type="GO" id="GO:0015074">
    <property type="term" value="P:DNA integration"/>
    <property type="evidence" value="ECO:0007669"/>
    <property type="project" value="InterPro"/>
</dbReference>
<feature type="region of interest" description="Disordered" evidence="9">
    <location>
        <begin position="283"/>
        <end position="304"/>
    </location>
</feature>
<dbReference type="FunFam" id="1.10.340.70:FF:000001">
    <property type="entry name" value="Retrovirus-related Pol polyprotein from transposon gypsy-like Protein"/>
    <property type="match status" value="1"/>
</dbReference>
<dbReference type="CDD" id="cd09274">
    <property type="entry name" value="RNase_HI_RT_Ty3"/>
    <property type="match status" value="1"/>
</dbReference>
<dbReference type="InterPro" id="IPR041588">
    <property type="entry name" value="Integrase_H2C2"/>
</dbReference>